<feature type="signal peptide" evidence="1">
    <location>
        <begin position="1"/>
        <end position="23"/>
    </location>
</feature>
<keyword evidence="1" id="KW-0732">Signal</keyword>
<feature type="chain" id="PRO_5042041556" evidence="1">
    <location>
        <begin position="24"/>
        <end position="96"/>
    </location>
</feature>
<dbReference type="Proteomes" id="UP001233999">
    <property type="component" value="Unassembled WGS sequence"/>
</dbReference>
<sequence>PTDFHNNSYFFVFLLLTVQKVLMDDRIRVRFHPITSSFIIEFFKGPKTETSKGWRRCHSTHSVFSFLSNYFTRLLSHFVWGNTIKYFRSSILFLML</sequence>
<evidence type="ECO:0000313" key="2">
    <source>
        <dbReference type="EMBL" id="KAJ9579652.1"/>
    </source>
</evidence>
<feature type="non-terminal residue" evidence="2">
    <location>
        <position position="96"/>
    </location>
</feature>
<evidence type="ECO:0000256" key="1">
    <source>
        <dbReference type="SAM" id="SignalP"/>
    </source>
</evidence>
<dbReference type="EMBL" id="JASPKZ010008384">
    <property type="protein sequence ID" value="KAJ9579652.1"/>
    <property type="molecule type" value="Genomic_DNA"/>
</dbReference>
<accession>A0AAD7ZG23</accession>
<reference evidence="2" key="2">
    <citation type="submission" date="2023-05" db="EMBL/GenBank/DDBJ databases">
        <authorList>
            <person name="Fouks B."/>
        </authorList>
    </citation>
    <scope>NUCLEOTIDE SEQUENCE</scope>
    <source>
        <strain evidence="2">Stay&amp;Tobe</strain>
        <tissue evidence="2">Testes</tissue>
    </source>
</reference>
<keyword evidence="3" id="KW-1185">Reference proteome</keyword>
<organism evidence="2 3">
    <name type="scientific">Diploptera punctata</name>
    <name type="common">Pacific beetle cockroach</name>
    <dbReference type="NCBI Taxonomy" id="6984"/>
    <lineage>
        <taxon>Eukaryota</taxon>
        <taxon>Metazoa</taxon>
        <taxon>Ecdysozoa</taxon>
        <taxon>Arthropoda</taxon>
        <taxon>Hexapoda</taxon>
        <taxon>Insecta</taxon>
        <taxon>Pterygota</taxon>
        <taxon>Neoptera</taxon>
        <taxon>Polyneoptera</taxon>
        <taxon>Dictyoptera</taxon>
        <taxon>Blattodea</taxon>
        <taxon>Blaberoidea</taxon>
        <taxon>Blaberidae</taxon>
        <taxon>Diplopterinae</taxon>
        <taxon>Diploptera</taxon>
    </lineage>
</organism>
<name>A0AAD7ZG23_DIPPU</name>
<protein>
    <submittedName>
        <fullName evidence="2">Uncharacterized protein</fullName>
    </submittedName>
</protein>
<evidence type="ECO:0000313" key="3">
    <source>
        <dbReference type="Proteomes" id="UP001233999"/>
    </source>
</evidence>
<feature type="non-terminal residue" evidence="2">
    <location>
        <position position="1"/>
    </location>
</feature>
<proteinExistence type="predicted"/>
<dbReference type="AlphaFoldDB" id="A0AAD7ZG23"/>
<reference evidence="2" key="1">
    <citation type="journal article" date="2023" name="IScience">
        <title>Live-bearing cockroach genome reveals convergent evolutionary mechanisms linked to viviparity in insects and beyond.</title>
        <authorList>
            <person name="Fouks B."/>
            <person name="Harrison M.C."/>
            <person name="Mikhailova A.A."/>
            <person name="Marchal E."/>
            <person name="English S."/>
            <person name="Carruthers M."/>
            <person name="Jennings E.C."/>
            <person name="Chiamaka E.L."/>
            <person name="Frigard R.A."/>
            <person name="Pippel M."/>
            <person name="Attardo G.M."/>
            <person name="Benoit J.B."/>
            <person name="Bornberg-Bauer E."/>
            <person name="Tobe S.S."/>
        </authorList>
    </citation>
    <scope>NUCLEOTIDE SEQUENCE</scope>
    <source>
        <strain evidence="2">Stay&amp;Tobe</strain>
    </source>
</reference>
<gene>
    <name evidence="2" type="ORF">L9F63_004731</name>
</gene>
<comment type="caution">
    <text evidence="2">The sequence shown here is derived from an EMBL/GenBank/DDBJ whole genome shotgun (WGS) entry which is preliminary data.</text>
</comment>